<dbReference type="Proteomes" id="UP000249789">
    <property type="component" value="Unassembled WGS sequence"/>
</dbReference>
<keyword evidence="5" id="KW-1133">Transmembrane helix</keyword>
<evidence type="ECO:0000256" key="5">
    <source>
        <dbReference type="SAM" id="Phobius"/>
    </source>
</evidence>
<dbReference type="RefSeq" id="XP_040804263.1">
    <property type="nucleotide sequence ID" value="XM_040949103.1"/>
</dbReference>
<organism evidence="6 7">
    <name type="scientific">Aspergillus fijiensis CBS 313.89</name>
    <dbReference type="NCBI Taxonomy" id="1448319"/>
    <lineage>
        <taxon>Eukaryota</taxon>
        <taxon>Fungi</taxon>
        <taxon>Dikarya</taxon>
        <taxon>Ascomycota</taxon>
        <taxon>Pezizomycotina</taxon>
        <taxon>Eurotiomycetes</taxon>
        <taxon>Eurotiomycetidae</taxon>
        <taxon>Eurotiales</taxon>
        <taxon>Aspergillaceae</taxon>
        <taxon>Aspergillus</taxon>
    </lineage>
</organism>
<evidence type="ECO:0000256" key="4">
    <source>
        <dbReference type="SAM" id="MobiDB-lite"/>
    </source>
</evidence>
<reference evidence="6 7" key="1">
    <citation type="submission" date="2018-02" db="EMBL/GenBank/DDBJ databases">
        <title>The genomes of Aspergillus section Nigri reveals drivers in fungal speciation.</title>
        <authorList>
            <consortium name="DOE Joint Genome Institute"/>
            <person name="Vesth T.C."/>
            <person name="Nybo J."/>
            <person name="Theobald S."/>
            <person name="Brandl J."/>
            <person name="Frisvad J.C."/>
            <person name="Nielsen K.F."/>
            <person name="Lyhne E.K."/>
            <person name="Kogle M.E."/>
            <person name="Kuo A."/>
            <person name="Riley R."/>
            <person name="Clum A."/>
            <person name="Nolan M."/>
            <person name="Lipzen A."/>
            <person name="Salamov A."/>
            <person name="Henrissat B."/>
            <person name="Wiebenga A."/>
            <person name="De vries R.P."/>
            <person name="Grigoriev I.V."/>
            <person name="Mortensen U.H."/>
            <person name="Andersen M.R."/>
            <person name="Baker S.E."/>
        </authorList>
    </citation>
    <scope>NUCLEOTIDE SEQUENCE [LARGE SCALE GENOMIC DNA]</scope>
    <source>
        <strain evidence="6 7">CBS 313.89</strain>
    </source>
</reference>
<dbReference type="GeneID" id="63866436"/>
<proteinExistence type="inferred from homology"/>
<name>A0A8G1W221_9EURO</name>
<dbReference type="GO" id="GO:0043386">
    <property type="term" value="P:mycotoxin biosynthetic process"/>
    <property type="evidence" value="ECO:0007669"/>
    <property type="project" value="InterPro"/>
</dbReference>
<sequence>MEFLNQPSEYSKLSNETETDDDALGPRSPFHRPWLSEVVHEFWRNYQLIVVKSILVLALMLASAALGAFWSRSFPHTHIPVAPPTVVPDVPYVLESFRHDEIFGVEPTRDGGMLNETWDALLPPGRGFVLIRDYQKYGLTPGLPTGDGYSRFSISMFHQLHCLDYVRKTIYEIILKVQEGRREEIDISELDQVDHLPHCIDYIRQGIMCAGDTTMEGAVYDRHRTVVFGMGNPHLCRDFRAIYEFTKDNFETVF</sequence>
<dbReference type="EMBL" id="KZ824630">
    <property type="protein sequence ID" value="RAK80253.1"/>
    <property type="molecule type" value="Genomic_DNA"/>
</dbReference>
<evidence type="ECO:0000256" key="3">
    <source>
        <dbReference type="ARBA" id="ARBA00035112"/>
    </source>
</evidence>
<dbReference type="PANTHER" id="PTHR33365:SF11">
    <property type="entry name" value="TAT PATHWAY SIGNAL SEQUENCE"/>
    <property type="match status" value="1"/>
</dbReference>
<accession>A0A8G1W221</accession>
<dbReference type="GO" id="GO:0016491">
    <property type="term" value="F:oxidoreductase activity"/>
    <property type="evidence" value="ECO:0007669"/>
    <property type="project" value="UniProtKB-KW"/>
</dbReference>
<comment type="pathway">
    <text evidence="1">Mycotoxin biosynthesis.</text>
</comment>
<keyword evidence="2" id="KW-0560">Oxidoreductase</keyword>
<feature type="compositionally biased region" description="Polar residues" evidence="4">
    <location>
        <begin position="1"/>
        <end position="16"/>
    </location>
</feature>
<dbReference type="OrthoDB" id="3687641at2759"/>
<comment type="similarity">
    <text evidence="3">Belongs to the ustYa family.</text>
</comment>
<feature type="region of interest" description="Disordered" evidence="4">
    <location>
        <begin position="1"/>
        <end position="26"/>
    </location>
</feature>
<feature type="transmembrane region" description="Helical" evidence="5">
    <location>
        <begin position="49"/>
        <end position="70"/>
    </location>
</feature>
<dbReference type="VEuPathDB" id="FungiDB:BO72DRAFT_503200"/>
<evidence type="ECO:0000313" key="7">
    <source>
        <dbReference type="Proteomes" id="UP000249789"/>
    </source>
</evidence>
<keyword evidence="5" id="KW-0812">Transmembrane</keyword>
<dbReference type="InterPro" id="IPR021765">
    <property type="entry name" value="UstYa-like"/>
</dbReference>
<evidence type="ECO:0008006" key="8">
    <source>
        <dbReference type="Google" id="ProtNLM"/>
    </source>
</evidence>
<dbReference type="Pfam" id="PF11807">
    <property type="entry name" value="UstYa"/>
    <property type="match status" value="1"/>
</dbReference>
<evidence type="ECO:0000256" key="2">
    <source>
        <dbReference type="ARBA" id="ARBA00023002"/>
    </source>
</evidence>
<evidence type="ECO:0000313" key="6">
    <source>
        <dbReference type="EMBL" id="RAK80253.1"/>
    </source>
</evidence>
<keyword evidence="5" id="KW-0472">Membrane</keyword>
<keyword evidence="7" id="KW-1185">Reference proteome</keyword>
<evidence type="ECO:0000256" key="1">
    <source>
        <dbReference type="ARBA" id="ARBA00004685"/>
    </source>
</evidence>
<protein>
    <recommendedName>
        <fullName evidence="8">Oxidase ustYa</fullName>
    </recommendedName>
</protein>
<dbReference type="PANTHER" id="PTHR33365">
    <property type="entry name" value="YALI0B05434P"/>
    <property type="match status" value="1"/>
</dbReference>
<dbReference type="AlphaFoldDB" id="A0A8G1W221"/>
<gene>
    <name evidence="6" type="ORF">BO72DRAFT_503200</name>
</gene>